<keyword evidence="1" id="KW-0812">Transmembrane</keyword>
<organism evidence="2 3">
    <name type="scientific">Fusarium torulosum</name>
    <dbReference type="NCBI Taxonomy" id="33205"/>
    <lineage>
        <taxon>Eukaryota</taxon>
        <taxon>Fungi</taxon>
        <taxon>Dikarya</taxon>
        <taxon>Ascomycota</taxon>
        <taxon>Pezizomycotina</taxon>
        <taxon>Sordariomycetes</taxon>
        <taxon>Hypocreomycetidae</taxon>
        <taxon>Hypocreales</taxon>
        <taxon>Nectriaceae</taxon>
        <taxon>Fusarium</taxon>
    </lineage>
</organism>
<evidence type="ECO:0000313" key="3">
    <source>
        <dbReference type="Proteomes" id="UP001187734"/>
    </source>
</evidence>
<feature type="transmembrane region" description="Helical" evidence="1">
    <location>
        <begin position="51"/>
        <end position="70"/>
    </location>
</feature>
<dbReference type="AlphaFoldDB" id="A0AAE8SER1"/>
<keyword evidence="1" id="KW-0472">Membrane</keyword>
<keyword evidence="3" id="KW-1185">Reference proteome</keyword>
<comment type="caution">
    <text evidence="2">The sequence shown here is derived from an EMBL/GenBank/DDBJ whole genome shotgun (WGS) entry which is preliminary data.</text>
</comment>
<accession>A0AAE8SER1</accession>
<gene>
    <name evidence="2" type="ORF">FTOL_02915</name>
</gene>
<proteinExistence type="predicted"/>
<dbReference type="Proteomes" id="UP001187734">
    <property type="component" value="Unassembled WGS sequence"/>
</dbReference>
<protein>
    <submittedName>
        <fullName evidence="2">Uncharacterized protein</fullName>
    </submittedName>
</protein>
<reference evidence="2" key="1">
    <citation type="submission" date="2018-03" db="EMBL/GenBank/DDBJ databases">
        <authorList>
            <person name="Guldener U."/>
        </authorList>
    </citation>
    <scope>NUCLEOTIDE SEQUENCE</scope>
</reference>
<evidence type="ECO:0000313" key="2">
    <source>
        <dbReference type="EMBL" id="SPJ73185.1"/>
    </source>
</evidence>
<sequence length="119" mass="13421">MGFLTVVAIVSGLIATMCFRAYCDRDPVLTAPSHLSYISHAWYYLSHKGCFRLWLGLHVIVHTMAILVAIDQRSWNIFSSTPETNDPLTKAFWKAKLSFGAFVYIVSAFMIAHVARAEH</sequence>
<evidence type="ECO:0000256" key="1">
    <source>
        <dbReference type="SAM" id="Phobius"/>
    </source>
</evidence>
<dbReference type="EMBL" id="ONZP01000089">
    <property type="protein sequence ID" value="SPJ73185.1"/>
    <property type="molecule type" value="Genomic_DNA"/>
</dbReference>
<keyword evidence="1" id="KW-1133">Transmembrane helix</keyword>
<feature type="transmembrane region" description="Helical" evidence="1">
    <location>
        <begin position="97"/>
        <end position="115"/>
    </location>
</feature>
<name>A0AAE8SER1_9HYPO</name>